<name>A0A6A6F108_9PEZI</name>
<proteinExistence type="predicted"/>
<feature type="compositionally biased region" description="Basic and acidic residues" evidence="1">
    <location>
        <begin position="28"/>
        <end position="53"/>
    </location>
</feature>
<evidence type="ECO:0000313" key="2">
    <source>
        <dbReference type="EMBL" id="KAF2207635.1"/>
    </source>
</evidence>
<feature type="compositionally biased region" description="Polar residues" evidence="1">
    <location>
        <begin position="304"/>
        <end position="324"/>
    </location>
</feature>
<accession>A0A6A6F108</accession>
<evidence type="ECO:0000313" key="3">
    <source>
        <dbReference type="Proteomes" id="UP000799539"/>
    </source>
</evidence>
<protein>
    <submittedName>
        <fullName evidence="2">Uncharacterized protein</fullName>
    </submittedName>
</protein>
<evidence type="ECO:0000256" key="1">
    <source>
        <dbReference type="SAM" id="MobiDB-lite"/>
    </source>
</evidence>
<sequence>MSVRRHSKCFADVAQHPDHPHSVTIVLETRDRQGNGRKNQSRDLHARHSESARPKRTKQLCCREAESVNLTILPEACRARQTQLMQANLPSKRQSNREISAADDLHGEVPVGYTDEHDILLGLEYAPAPNDLPSSQTRRISDTVSHLYRLALALRYPAGTEYLKSVEYRIFTAAQELEKHVVDHHNIRRIHRHPSDALYVNVSAHPSGIGSSIFTSIKQQLALFALPERLLVAATDDDSDSSDVKAEQVSALRSPRVEKSSTELGPSRSVDAKQGAPQHKLQARAQTRSTWSRTWPSPSPLSVPTPQRSVAPTTPNGSAQVVQG</sequence>
<keyword evidence="3" id="KW-1185">Reference proteome</keyword>
<feature type="region of interest" description="Disordered" evidence="1">
    <location>
        <begin position="235"/>
        <end position="324"/>
    </location>
</feature>
<gene>
    <name evidence="2" type="ORF">CERZMDRAFT_102123</name>
</gene>
<feature type="compositionally biased region" description="Low complexity" evidence="1">
    <location>
        <begin position="287"/>
        <end position="296"/>
    </location>
</feature>
<organism evidence="2 3">
    <name type="scientific">Cercospora zeae-maydis SCOH1-5</name>
    <dbReference type="NCBI Taxonomy" id="717836"/>
    <lineage>
        <taxon>Eukaryota</taxon>
        <taxon>Fungi</taxon>
        <taxon>Dikarya</taxon>
        <taxon>Ascomycota</taxon>
        <taxon>Pezizomycotina</taxon>
        <taxon>Dothideomycetes</taxon>
        <taxon>Dothideomycetidae</taxon>
        <taxon>Mycosphaerellales</taxon>
        <taxon>Mycosphaerellaceae</taxon>
        <taxon>Cercospora</taxon>
    </lineage>
</organism>
<dbReference type="AlphaFoldDB" id="A0A6A6F108"/>
<reference evidence="2" key="1">
    <citation type="journal article" date="2020" name="Stud. Mycol.">
        <title>101 Dothideomycetes genomes: a test case for predicting lifestyles and emergence of pathogens.</title>
        <authorList>
            <person name="Haridas S."/>
            <person name="Albert R."/>
            <person name="Binder M."/>
            <person name="Bloem J."/>
            <person name="Labutti K."/>
            <person name="Salamov A."/>
            <person name="Andreopoulos B."/>
            <person name="Baker S."/>
            <person name="Barry K."/>
            <person name="Bills G."/>
            <person name="Bluhm B."/>
            <person name="Cannon C."/>
            <person name="Castanera R."/>
            <person name="Culley D."/>
            <person name="Daum C."/>
            <person name="Ezra D."/>
            <person name="Gonzalez J."/>
            <person name="Henrissat B."/>
            <person name="Kuo A."/>
            <person name="Liang C."/>
            <person name="Lipzen A."/>
            <person name="Lutzoni F."/>
            <person name="Magnuson J."/>
            <person name="Mondo S."/>
            <person name="Nolan M."/>
            <person name="Ohm R."/>
            <person name="Pangilinan J."/>
            <person name="Park H.-J."/>
            <person name="Ramirez L."/>
            <person name="Alfaro M."/>
            <person name="Sun H."/>
            <person name="Tritt A."/>
            <person name="Yoshinaga Y."/>
            <person name="Zwiers L.-H."/>
            <person name="Turgeon B."/>
            <person name="Goodwin S."/>
            <person name="Spatafora J."/>
            <person name="Crous P."/>
            <person name="Grigoriev I."/>
        </authorList>
    </citation>
    <scope>NUCLEOTIDE SEQUENCE</scope>
    <source>
        <strain evidence="2">SCOH1-5</strain>
    </source>
</reference>
<dbReference type="EMBL" id="ML992701">
    <property type="protein sequence ID" value="KAF2207635.1"/>
    <property type="molecule type" value="Genomic_DNA"/>
</dbReference>
<dbReference type="Proteomes" id="UP000799539">
    <property type="component" value="Unassembled WGS sequence"/>
</dbReference>
<feature type="region of interest" description="Disordered" evidence="1">
    <location>
        <begin position="1"/>
        <end position="58"/>
    </location>
</feature>